<evidence type="ECO:0008006" key="4">
    <source>
        <dbReference type="Google" id="ProtNLM"/>
    </source>
</evidence>
<evidence type="ECO:0000256" key="1">
    <source>
        <dbReference type="SAM" id="Phobius"/>
    </source>
</evidence>
<evidence type="ECO:0000313" key="2">
    <source>
        <dbReference type="EMBL" id="ASK66472.1"/>
    </source>
</evidence>
<feature type="transmembrane region" description="Helical" evidence="1">
    <location>
        <begin position="26"/>
        <end position="52"/>
    </location>
</feature>
<keyword evidence="1" id="KW-1133">Transmembrane helix</keyword>
<keyword evidence="1" id="KW-0812">Transmembrane</keyword>
<feature type="transmembrane region" description="Helical" evidence="1">
    <location>
        <begin position="72"/>
        <end position="96"/>
    </location>
</feature>
<protein>
    <recommendedName>
        <fullName evidence="4">PH domain-containing protein</fullName>
    </recommendedName>
</protein>
<keyword evidence="3" id="KW-1185">Reference proteome</keyword>
<organism evidence="2 3">
    <name type="scientific">Brachybacterium avium</name>
    <dbReference type="NCBI Taxonomy" id="2017485"/>
    <lineage>
        <taxon>Bacteria</taxon>
        <taxon>Bacillati</taxon>
        <taxon>Actinomycetota</taxon>
        <taxon>Actinomycetes</taxon>
        <taxon>Micrococcales</taxon>
        <taxon>Dermabacteraceae</taxon>
        <taxon>Brachybacterium</taxon>
    </lineage>
</organism>
<evidence type="ECO:0000313" key="3">
    <source>
        <dbReference type="Proteomes" id="UP000198398"/>
    </source>
</evidence>
<proteinExistence type="predicted"/>
<gene>
    <name evidence="2" type="ORF">CFK39_12335</name>
</gene>
<dbReference type="AlphaFoldDB" id="A0A220UF01"/>
<sequence length="234" mass="25986">MVISTPDASAPVEGGDLPTRTFGPPAAVVIGSLVVGIFFLVVLEFLVIISFVGQKLWRDPALMHDLVFTLPLLIWVLIAVAVTVVCLRVITSWLHIDEDGFVLRSLFRRTRSVRWEDVGLVIAARDIDRGSPAAEALDAPETAYDGVYVMDSAGRRILAVSSRFFGHRAQEMTLHRSREAGVRIEHIDAITHLELRQQAPQAMSFVDRHPNLLLAALILFYIGHNLLTFIVWGL</sequence>
<keyword evidence="1" id="KW-0472">Membrane</keyword>
<accession>A0A220UF01</accession>
<reference evidence="3" key="1">
    <citation type="submission" date="2017-07" db="EMBL/GenBank/DDBJ databases">
        <title>Brachybacterium sp. VR2415.</title>
        <authorList>
            <person name="Tak E.J."/>
            <person name="Bae J.-W."/>
        </authorList>
    </citation>
    <scope>NUCLEOTIDE SEQUENCE [LARGE SCALE GENOMIC DNA]</scope>
    <source>
        <strain evidence="3">VR2415</strain>
    </source>
</reference>
<name>A0A220UF01_9MICO</name>
<dbReference type="KEGG" id="brv:CFK39_12335"/>
<dbReference type="Proteomes" id="UP000198398">
    <property type="component" value="Chromosome"/>
</dbReference>
<dbReference type="OrthoDB" id="4791389at2"/>
<feature type="transmembrane region" description="Helical" evidence="1">
    <location>
        <begin position="212"/>
        <end position="232"/>
    </location>
</feature>
<dbReference type="EMBL" id="CP022316">
    <property type="protein sequence ID" value="ASK66472.1"/>
    <property type="molecule type" value="Genomic_DNA"/>
</dbReference>